<reference evidence="2" key="2">
    <citation type="journal article" date="2015" name="Data Brief">
        <title>Shoot transcriptome of the giant reed, Arundo donax.</title>
        <authorList>
            <person name="Barrero R.A."/>
            <person name="Guerrero F.D."/>
            <person name="Moolhuijzen P."/>
            <person name="Goolsby J.A."/>
            <person name="Tidwell J."/>
            <person name="Bellgard S.E."/>
            <person name="Bellgard M.I."/>
        </authorList>
    </citation>
    <scope>NUCLEOTIDE SEQUENCE</scope>
    <source>
        <tissue evidence="2">Shoot tissue taken approximately 20 cm above the soil surface</tissue>
    </source>
</reference>
<evidence type="ECO:0000256" key="1">
    <source>
        <dbReference type="SAM" id="MobiDB-lite"/>
    </source>
</evidence>
<feature type="compositionally biased region" description="Basic and acidic residues" evidence="1">
    <location>
        <begin position="35"/>
        <end position="54"/>
    </location>
</feature>
<proteinExistence type="predicted"/>
<protein>
    <submittedName>
        <fullName evidence="2">ACOC</fullName>
    </submittedName>
</protein>
<feature type="region of interest" description="Disordered" evidence="1">
    <location>
        <begin position="24"/>
        <end position="66"/>
    </location>
</feature>
<evidence type="ECO:0000313" key="2">
    <source>
        <dbReference type="EMBL" id="JAD48841.1"/>
    </source>
</evidence>
<dbReference type="EMBL" id="GBRH01249054">
    <property type="protein sequence ID" value="JAD48841.1"/>
    <property type="molecule type" value="Transcribed_RNA"/>
</dbReference>
<dbReference type="AlphaFoldDB" id="A0A0A9ACI8"/>
<accession>A0A0A9ACI8</accession>
<name>A0A0A9ACI8_ARUDO</name>
<reference evidence="2" key="1">
    <citation type="submission" date="2014-09" db="EMBL/GenBank/DDBJ databases">
        <authorList>
            <person name="Magalhaes I.L.F."/>
            <person name="Oliveira U."/>
            <person name="Santos F.R."/>
            <person name="Vidigal T.H.D.A."/>
            <person name="Brescovit A.D."/>
            <person name="Santos A.J."/>
        </authorList>
    </citation>
    <scope>NUCLEOTIDE SEQUENCE</scope>
    <source>
        <tissue evidence="2">Shoot tissue taken approximately 20 cm above the soil surface</tissue>
    </source>
</reference>
<organism evidence="2">
    <name type="scientific">Arundo donax</name>
    <name type="common">Giant reed</name>
    <name type="synonym">Donax arundinaceus</name>
    <dbReference type="NCBI Taxonomy" id="35708"/>
    <lineage>
        <taxon>Eukaryota</taxon>
        <taxon>Viridiplantae</taxon>
        <taxon>Streptophyta</taxon>
        <taxon>Embryophyta</taxon>
        <taxon>Tracheophyta</taxon>
        <taxon>Spermatophyta</taxon>
        <taxon>Magnoliopsida</taxon>
        <taxon>Liliopsida</taxon>
        <taxon>Poales</taxon>
        <taxon>Poaceae</taxon>
        <taxon>PACMAD clade</taxon>
        <taxon>Arundinoideae</taxon>
        <taxon>Arundineae</taxon>
        <taxon>Arundo</taxon>
    </lineage>
</organism>
<sequence>MLCSCVGHLSLCWSRSAAGAGLTFQRPAIRPSARSPERERHLDATRAGNEHDGGDGGGKGVAVEDDERGLGRRALLYTDGEREEGGFKKLELAWCVKNA</sequence>